<dbReference type="GO" id="GO:0032456">
    <property type="term" value="P:endocytic recycling"/>
    <property type="evidence" value="ECO:0007669"/>
    <property type="project" value="TreeGrafter"/>
</dbReference>
<dbReference type="Gene3D" id="1.20.1270.60">
    <property type="entry name" value="Arfaptin homology (AH) domain/BAR domain"/>
    <property type="match status" value="1"/>
</dbReference>
<dbReference type="STRING" id="253628.A0A0D2AXM0"/>
<keyword evidence="7" id="KW-0072">Autophagy</keyword>
<dbReference type="GeneID" id="27312738"/>
<evidence type="ECO:0000256" key="2">
    <source>
        <dbReference type="ARBA" id="ARBA00004496"/>
    </source>
</evidence>
<dbReference type="CDD" id="cd06863">
    <property type="entry name" value="PX_Atg24p"/>
    <property type="match status" value="1"/>
</dbReference>
<keyword evidence="15" id="KW-1185">Reference proteome</keyword>
<dbReference type="Pfam" id="PF00787">
    <property type="entry name" value="PX"/>
    <property type="match status" value="1"/>
</dbReference>
<dbReference type="GO" id="GO:0035091">
    <property type="term" value="F:phosphatidylinositol binding"/>
    <property type="evidence" value="ECO:0007669"/>
    <property type="project" value="InterPro"/>
</dbReference>
<dbReference type="GO" id="GO:0034727">
    <property type="term" value="P:piecemeal microautophagy of the nucleus"/>
    <property type="evidence" value="ECO:0007669"/>
    <property type="project" value="TreeGrafter"/>
</dbReference>
<dbReference type="GO" id="GO:0010008">
    <property type="term" value="C:endosome membrane"/>
    <property type="evidence" value="ECO:0007669"/>
    <property type="project" value="UniProtKB-SubCell"/>
</dbReference>
<dbReference type="SUPFAM" id="SSF103657">
    <property type="entry name" value="BAR/IMD domain-like"/>
    <property type="match status" value="1"/>
</dbReference>
<keyword evidence="6" id="KW-0967">Endosome</keyword>
<dbReference type="SMART" id="SM00312">
    <property type="entry name" value="PX"/>
    <property type="match status" value="1"/>
</dbReference>
<evidence type="ECO:0000313" key="15">
    <source>
        <dbReference type="Proteomes" id="UP000053259"/>
    </source>
</evidence>
<dbReference type="Gene3D" id="3.30.1520.10">
    <property type="entry name" value="Phox-like domain"/>
    <property type="match status" value="1"/>
</dbReference>
<evidence type="ECO:0000256" key="1">
    <source>
        <dbReference type="ARBA" id="ARBA00004481"/>
    </source>
</evidence>
<evidence type="ECO:0000256" key="3">
    <source>
        <dbReference type="ARBA" id="ARBA00010883"/>
    </source>
</evidence>
<dbReference type="AlphaFoldDB" id="A0A0D2AXM0"/>
<dbReference type="SUPFAM" id="SSF64268">
    <property type="entry name" value="PX domain"/>
    <property type="match status" value="1"/>
</dbReference>
<reference evidence="14 15" key="1">
    <citation type="submission" date="2015-01" db="EMBL/GenBank/DDBJ databases">
        <title>The Genome Sequence of Ochroconis gallopava CBS43764.</title>
        <authorList>
            <consortium name="The Broad Institute Genomics Platform"/>
            <person name="Cuomo C."/>
            <person name="de Hoog S."/>
            <person name="Gorbushina A."/>
            <person name="Stielow B."/>
            <person name="Teixiera M."/>
            <person name="Abouelleil A."/>
            <person name="Chapman S.B."/>
            <person name="Priest M."/>
            <person name="Young S.K."/>
            <person name="Wortman J."/>
            <person name="Nusbaum C."/>
            <person name="Birren B."/>
        </authorList>
    </citation>
    <scope>NUCLEOTIDE SEQUENCE [LARGE SCALE GENOMIC DNA]</scope>
    <source>
        <strain evidence="14 15">CBS 43764</strain>
    </source>
</reference>
<name>A0A0D2AXM0_9PEZI</name>
<dbReference type="HOGENOM" id="CLU_027221_0_0_1"/>
<accession>A0A0D2AXM0</accession>
<dbReference type="InterPro" id="IPR001683">
    <property type="entry name" value="PX_dom"/>
</dbReference>
<dbReference type="PROSITE" id="PS50195">
    <property type="entry name" value="PX"/>
    <property type="match status" value="1"/>
</dbReference>
<dbReference type="InParanoid" id="A0A0D2AXM0"/>
<comment type="similarity">
    <text evidence="3">Belongs to the sorting nexin family.</text>
</comment>
<evidence type="ECO:0000256" key="6">
    <source>
        <dbReference type="ARBA" id="ARBA00022753"/>
    </source>
</evidence>
<evidence type="ECO:0000256" key="8">
    <source>
        <dbReference type="ARBA" id="ARBA00023121"/>
    </source>
</evidence>
<keyword evidence="8" id="KW-0446">Lipid-binding</keyword>
<dbReference type="FunCoup" id="A0A0D2AXM0">
    <property type="interactions" value="486"/>
</dbReference>
<keyword evidence="5" id="KW-0963">Cytoplasm</keyword>
<evidence type="ECO:0000259" key="13">
    <source>
        <dbReference type="PROSITE" id="PS50195"/>
    </source>
</evidence>
<dbReference type="Proteomes" id="UP000053259">
    <property type="component" value="Unassembled WGS sequence"/>
</dbReference>
<evidence type="ECO:0000256" key="12">
    <source>
        <dbReference type="SAM" id="Coils"/>
    </source>
</evidence>
<dbReference type="GO" id="GO:0061709">
    <property type="term" value="P:reticulophagy"/>
    <property type="evidence" value="ECO:0007669"/>
    <property type="project" value="TreeGrafter"/>
</dbReference>
<feature type="coiled-coil region" evidence="12">
    <location>
        <begin position="330"/>
        <end position="364"/>
    </location>
</feature>
<sequence>MSNPLSFDNGYLETLVSKPQRENEGAKDTYVSYLVTTKTDFKSFMRPETSVRRRFTDFVFLYTTLCKEYPAVAVPPLPDKHNMAYVRGAGMSSDFTTRRAHSLHRFLKRISLHPELRRSSILLQFLESPEWHATMKSRPGRGTSLSNASDGGGILDSLADTFINTWAKVHKPDKRFIEVRERANKLDEDLSHVEKKIASVAHKQAQLETDYSDLTQQFQKLQALEPGVEQELTRFARSLEDETLLVKALREYTDLDYLSSLRDMSSYIDSQKSLLKAREQKQLDFEGLTDYLAKAAAERDGLASERGSGGLSASGFLTRKIEDVRGIDHEQARRDKIRKLELQIEKLTREVEQARINSEMFDDRTVAEVAEFERIKAVEFKDTLGGLADAHLDFFKGTISTWEKFLKDMEKDQAPRAEE</sequence>
<dbReference type="OrthoDB" id="205639at2759"/>
<keyword evidence="12" id="KW-0175">Coiled coil</keyword>
<comment type="subcellular location">
    <subcellularLocation>
        <location evidence="2">Cytoplasm</location>
    </subcellularLocation>
    <subcellularLocation>
        <location evidence="1">Endosome membrane</location>
        <topology evidence="1">Peripheral membrane protein</topology>
    </subcellularLocation>
</comment>
<dbReference type="VEuPathDB" id="FungiDB:PV09_04765"/>
<evidence type="ECO:0000256" key="7">
    <source>
        <dbReference type="ARBA" id="ARBA00023006"/>
    </source>
</evidence>
<dbReference type="EMBL" id="KN847542">
    <property type="protein sequence ID" value="KIW03924.1"/>
    <property type="molecule type" value="Genomic_DNA"/>
</dbReference>
<proteinExistence type="inferred from homology"/>
<evidence type="ECO:0000256" key="5">
    <source>
        <dbReference type="ARBA" id="ARBA00022490"/>
    </source>
</evidence>
<evidence type="ECO:0000256" key="4">
    <source>
        <dbReference type="ARBA" id="ARBA00022448"/>
    </source>
</evidence>
<keyword evidence="9" id="KW-0472">Membrane</keyword>
<organism evidence="14 15">
    <name type="scientific">Verruconis gallopava</name>
    <dbReference type="NCBI Taxonomy" id="253628"/>
    <lineage>
        <taxon>Eukaryota</taxon>
        <taxon>Fungi</taxon>
        <taxon>Dikarya</taxon>
        <taxon>Ascomycota</taxon>
        <taxon>Pezizomycotina</taxon>
        <taxon>Dothideomycetes</taxon>
        <taxon>Pleosporomycetidae</taxon>
        <taxon>Venturiales</taxon>
        <taxon>Sympoventuriaceae</taxon>
        <taxon>Verruconis</taxon>
    </lineage>
</organism>
<dbReference type="GO" id="GO:0000407">
    <property type="term" value="C:phagophore assembly site"/>
    <property type="evidence" value="ECO:0007669"/>
    <property type="project" value="TreeGrafter"/>
</dbReference>
<dbReference type="InterPro" id="IPR027267">
    <property type="entry name" value="AH/BAR_dom_sf"/>
</dbReference>
<protein>
    <recommendedName>
        <fullName evidence="10">Sorting nexin-4</fullName>
    </recommendedName>
    <alternativeName>
        <fullName evidence="11">Autophagy-related protein 24</fullName>
    </alternativeName>
</protein>
<evidence type="ECO:0000256" key="10">
    <source>
        <dbReference type="ARBA" id="ARBA00040748"/>
    </source>
</evidence>
<dbReference type="GO" id="GO:0005769">
    <property type="term" value="C:early endosome"/>
    <property type="evidence" value="ECO:0007669"/>
    <property type="project" value="TreeGrafter"/>
</dbReference>
<dbReference type="PANTHER" id="PTHR45949">
    <property type="entry name" value="SORTING NEXIN-4"/>
    <property type="match status" value="1"/>
</dbReference>
<dbReference type="GO" id="GO:0015031">
    <property type="term" value="P:protein transport"/>
    <property type="evidence" value="ECO:0007669"/>
    <property type="project" value="TreeGrafter"/>
</dbReference>
<feature type="domain" description="PX" evidence="13">
    <location>
        <begin position="11"/>
        <end position="133"/>
    </location>
</feature>
<gene>
    <name evidence="14" type="ORF">PV09_04765</name>
</gene>
<keyword evidence="4" id="KW-0813">Transport</keyword>
<dbReference type="FunFam" id="1.20.1270.60:FF:000042">
    <property type="entry name" value="Vacuolar targeting protein Atg24"/>
    <property type="match status" value="1"/>
</dbReference>
<evidence type="ECO:0000256" key="11">
    <source>
        <dbReference type="ARBA" id="ARBA00041273"/>
    </source>
</evidence>
<dbReference type="RefSeq" id="XP_016213793.1">
    <property type="nucleotide sequence ID" value="XM_016358175.1"/>
</dbReference>
<dbReference type="InterPro" id="IPR036871">
    <property type="entry name" value="PX_dom_sf"/>
</dbReference>
<dbReference type="PANTHER" id="PTHR45949:SF2">
    <property type="entry name" value="SORTING NEXIN-4"/>
    <property type="match status" value="1"/>
</dbReference>
<evidence type="ECO:0000313" key="14">
    <source>
        <dbReference type="EMBL" id="KIW03924.1"/>
    </source>
</evidence>
<evidence type="ECO:0000256" key="9">
    <source>
        <dbReference type="ARBA" id="ARBA00023136"/>
    </source>
</evidence>
<dbReference type="GO" id="GO:0000422">
    <property type="term" value="P:autophagy of mitochondrion"/>
    <property type="evidence" value="ECO:0007669"/>
    <property type="project" value="TreeGrafter"/>
</dbReference>